<organism evidence="1 2">
    <name type="scientific">Dendrolimus kikuchii</name>
    <dbReference type="NCBI Taxonomy" id="765133"/>
    <lineage>
        <taxon>Eukaryota</taxon>
        <taxon>Metazoa</taxon>
        <taxon>Ecdysozoa</taxon>
        <taxon>Arthropoda</taxon>
        <taxon>Hexapoda</taxon>
        <taxon>Insecta</taxon>
        <taxon>Pterygota</taxon>
        <taxon>Neoptera</taxon>
        <taxon>Endopterygota</taxon>
        <taxon>Lepidoptera</taxon>
        <taxon>Glossata</taxon>
        <taxon>Ditrysia</taxon>
        <taxon>Bombycoidea</taxon>
        <taxon>Lasiocampidae</taxon>
        <taxon>Dendrolimus</taxon>
    </lineage>
</organism>
<proteinExistence type="predicted"/>
<sequence length="221" mass="25216">MVLALYKMDVSPPCRSVFMVIEALNIPNVKLIELDLLQDEHLKEDFLKINPQHTIPTLVDEDFVVWDSHAIATYLINKYESHSPLYPADARKRALVDLRLHFDSSILYPALREVDEPLLFWNEPSLKPEGLAKIKVAYDFTEKFLSTSTWLAGDDVTVADICCVATISSLNDLLPIDAAVYPNIIAWIGRCSKYDWYKKGNEPGAIGYRQLVKEYLERGKQ</sequence>
<gene>
    <name evidence="1" type="ORF">K1T71_012089</name>
</gene>
<name>A0ACC1CKZ8_9NEOP</name>
<accession>A0ACC1CKZ8</accession>
<evidence type="ECO:0000313" key="2">
    <source>
        <dbReference type="Proteomes" id="UP000824533"/>
    </source>
</evidence>
<dbReference type="Proteomes" id="UP000824533">
    <property type="component" value="Linkage Group LG22"/>
</dbReference>
<keyword evidence="2" id="KW-1185">Reference proteome</keyword>
<dbReference type="EMBL" id="CM034408">
    <property type="protein sequence ID" value="KAJ0172116.1"/>
    <property type="molecule type" value="Genomic_DNA"/>
</dbReference>
<protein>
    <submittedName>
        <fullName evidence="1">Uncharacterized protein</fullName>
    </submittedName>
</protein>
<evidence type="ECO:0000313" key="1">
    <source>
        <dbReference type="EMBL" id="KAJ0172116.1"/>
    </source>
</evidence>
<comment type="caution">
    <text evidence="1">The sequence shown here is derived from an EMBL/GenBank/DDBJ whole genome shotgun (WGS) entry which is preliminary data.</text>
</comment>
<reference evidence="1 2" key="1">
    <citation type="journal article" date="2021" name="Front. Genet.">
        <title>Chromosome-Level Genome Assembly Reveals Significant Gene Expansion in the Toll and IMD Signaling Pathways of Dendrolimus kikuchii.</title>
        <authorList>
            <person name="Zhou J."/>
            <person name="Wu P."/>
            <person name="Xiong Z."/>
            <person name="Liu N."/>
            <person name="Zhao N."/>
            <person name="Ji M."/>
            <person name="Qiu Y."/>
            <person name="Yang B."/>
        </authorList>
    </citation>
    <scope>NUCLEOTIDE SEQUENCE [LARGE SCALE GENOMIC DNA]</scope>
    <source>
        <strain evidence="1">Ann1</strain>
    </source>
</reference>